<name>A0A0E9RUD9_ANGAN</name>
<proteinExistence type="predicted"/>
<evidence type="ECO:0000313" key="1">
    <source>
        <dbReference type="EMBL" id="JAH32724.1"/>
    </source>
</evidence>
<dbReference type="EMBL" id="GBXM01075853">
    <property type="protein sequence ID" value="JAH32724.1"/>
    <property type="molecule type" value="Transcribed_RNA"/>
</dbReference>
<protein>
    <submittedName>
        <fullName evidence="1">Uncharacterized protein</fullName>
    </submittedName>
</protein>
<reference evidence="1" key="1">
    <citation type="submission" date="2014-11" db="EMBL/GenBank/DDBJ databases">
        <authorList>
            <person name="Amaro Gonzalez C."/>
        </authorList>
    </citation>
    <scope>NUCLEOTIDE SEQUENCE</scope>
</reference>
<organism evidence="1">
    <name type="scientific">Anguilla anguilla</name>
    <name type="common">European freshwater eel</name>
    <name type="synonym">Muraena anguilla</name>
    <dbReference type="NCBI Taxonomy" id="7936"/>
    <lineage>
        <taxon>Eukaryota</taxon>
        <taxon>Metazoa</taxon>
        <taxon>Chordata</taxon>
        <taxon>Craniata</taxon>
        <taxon>Vertebrata</taxon>
        <taxon>Euteleostomi</taxon>
        <taxon>Actinopterygii</taxon>
        <taxon>Neopterygii</taxon>
        <taxon>Teleostei</taxon>
        <taxon>Anguilliformes</taxon>
        <taxon>Anguillidae</taxon>
        <taxon>Anguilla</taxon>
    </lineage>
</organism>
<reference evidence="1" key="2">
    <citation type="journal article" date="2015" name="Fish Shellfish Immunol.">
        <title>Early steps in the European eel (Anguilla anguilla)-Vibrio vulnificus interaction in the gills: Role of the RtxA13 toxin.</title>
        <authorList>
            <person name="Callol A."/>
            <person name="Pajuelo D."/>
            <person name="Ebbesson L."/>
            <person name="Teles M."/>
            <person name="MacKenzie S."/>
            <person name="Amaro C."/>
        </authorList>
    </citation>
    <scope>NUCLEOTIDE SEQUENCE</scope>
</reference>
<accession>A0A0E9RUD9</accession>
<dbReference type="AlphaFoldDB" id="A0A0E9RUD9"/>
<dbReference type="EMBL" id="GBXM01068905">
    <property type="protein sequence ID" value="JAH39672.1"/>
    <property type="molecule type" value="Transcribed_RNA"/>
</dbReference>
<sequence>MAPVWFRLCLFQNENTTNYSTTDTASSSFLIVKYAVSNLHIPPFN</sequence>